<dbReference type="RefSeq" id="WP_271633739.1">
    <property type="nucleotide sequence ID" value="NZ_CP094970.1"/>
</dbReference>
<organism evidence="1 2">
    <name type="scientific">Solicola gregarius</name>
    <dbReference type="NCBI Taxonomy" id="2908642"/>
    <lineage>
        <taxon>Bacteria</taxon>
        <taxon>Bacillati</taxon>
        <taxon>Actinomycetota</taxon>
        <taxon>Actinomycetes</taxon>
        <taxon>Propionibacteriales</taxon>
        <taxon>Nocardioidaceae</taxon>
        <taxon>Solicola</taxon>
    </lineage>
</organism>
<protein>
    <submittedName>
        <fullName evidence="1">Uncharacterized protein</fullName>
    </submittedName>
</protein>
<keyword evidence="2" id="KW-1185">Reference proteome</keyword>
<evidence type="ECO:0000313" key="1">
    <source>
        <dbReference type="EMBL" id="UYM04976.1"/>
    </source>
</evidence>
<sequence length="246" mass="25729">MTALPRSARWASWFNAWLGGFAPIDDATAAVRGADAAHDVTGLADDILPLEQAWAALRKRGATAAALALPVPGDPAGLAGPPMFNEAALDTAEAVVVVGAGVGFVPSVVGRGVFWSTYDAQAPRPSTSVADAERALREQLVETGRVLAELDVARWRPEIADTLSDLRATRDGVLPPGFDQRAQRVSALAVRCWRICDLALADDGGALGVGDGAARRRTTLELQRAARHAVVAACSSFEPGTTLGER</sequence>
<evidence type="ECO:0000313" key="2">
    <source>
        <dbReference type="Proteomes" id="UP001164390"/>
    </source>
</evidence>
<gene>
    <name evidence="1" type="ORF">L0C25_21020</name>
</gene>
<reference evidence="1" key="1">
    <citation type="submission" date="2022-01" db="EMBL/GenBank/DDBJ databases">
        <title>Nocardioidaceae gen. sp. A5X3R13.</title>
        <authorList>
            <person name="Lopez Marin M.A."/>
            <person name="Uhlik O."/>
        </authorList>
    </citation>
    <scope>NUCLEOTIDE SEQUENCE</scope>
    <source>
        <strain evidence="1">A5X3R13</strain>
    </source>
</reference>
<accession>A0AA46YKY1</accession>
<dbReference type="KEGG" id="sgrg:L0C25_21020"/>
<dbReference type="AlphaFoldDB" id="A0AA46YKY1"/>
<name>A0AA46YKY1_9ACTN</name>
<proteinExistence type="predicted"/>
<dbReference type="Proteomes" id="UP001164390">
    <property type="component" value="Chromosome"/>
</dbReference>
<dbReference type="EMBL" id="CP094970">
    <property type="protein sequence ID" value="UYM04976.1"/>
    <property type="molecule type" value="Genomic_DNA"/>
</dbReference>